<dbReference type="Gene3D" id="3.30.1550.10">
    <property type="entry name" value="Ribosomal protein L11/L12, N-terminal domain"/>
    <property type="match status" value="1"/>
</dbReference>
<name>A0AAW0M8C1_QUESU</name>
<keyword evidence="3" id="KW-0687">Ribonucleoprotein</keyword>
<organism evidence="4 5">
    <name type="scientific">Quercus suber</name>
    <name type="common">Cork oak</name>
    <dbReference type="NCBI Taxonomy" id="58331"/>
    <lineage>
        <taxon>Eukaryota</taxon>
        <taxon>Viridiplantae</taxon>
        <taxon>Streptophyta</taxon>
        <taxon>Embryophyta</taxon>
        <taxon>Tracheophyta</taxon>
        <taxon>Spermatophyta</taxon>
        <taxon>Magnoliopsida</taxon>
        <taxon>eudicotyledons</taxon>
        <taxon>Gunneridae</taxon>
        <taxon>Pentapetalae</taxon>
        <taxon>rosids</taxon>
        <taxon>fabids</taxon>
        <taxon>Fagales</taxon>
        <taxon>Fagaceae</taxon>
        <taxon>Quercus</taxon>
    </lineage>
</organism>
<dbReference type="Proteomes" id="UP000237347">
    <property type="component" value="Unassembled WGS sequence"/>
</dbReference>
<evidence type="ECO:0000256" key="1">
    <source>
        <dbReference type="ARBA" id="ARBA00010537"/>
    </source>
</evidence>
<evidence type="ECO:0000256" key="2">
    <source>
        <dbReference type="ARBA" id="ARBA00022980"/>
    </source>
</evidence>
<sequence length="63" mass="6910">MNCSGDEITVYDDKSFTFILKTPPALVLLLKAAGLYSIEVGLIKELRTHEVAIAELNNLSSSR</sequence>
<evidence type="ECO:0000256" key="3">
    <source>
        <dbReference type="ARBA" id="ARBA00023274"/>
    </source>
</evidence>
<evidence type="ECO:0000313" key="4">
    <source>
        <dbReference type="EMBL" id="KAK7859062.1"/>
    </source>
</evidence>
<evidence type="ECO:0000313" key="5">
    <source>
        <dbReference type="Proteomes" id="UP000237347"/>
    </source>
</evidence>
<keyword evidence="5" id="KW-1185">Reference proteome</keyword>
<dbReference type="GO" id="GO:1990904">
    <property type="term" value="C:ribonucleoprotein complex"/>
    <property type="evidence" value="ECO:0007669"/>
    <property type="project" value="UniProtKB-KW"/>
</dbReference>
<dbReference type="AlphaFoldDB" id="A0AAW0M8C1"/>
<gene>
    <name evidence="4" type="primary">rplK</name>
    <name evidence="4" type="ORF">CFP56_008750</name>
</gene>
<accession>A0AAW0M8C1</accession>
<dbReference type="EMBL" id="PKMF04000015">
    <property type="protein sequence ID" value="KAK7859062.1"/>
    <property type="molecule type" value="Genomic_DNA"/>
</dbReference>
<dbReference type="GO" id="GO:0005840">
    <property type="term" value="C:ribosome"/>
    <property type="evidence" value="ECO:0007669"/>
    <property type="project" value="UniProtKB-KW"/>
</dbReference>
<reference evidence="4 5" key="1">
    <citation type="journal article" date="2018" name="Sci. Data">
        <title>The draft genome sequence of cork oak.</title>
        <authorList>
            <person name="Ramos A.M."/>
            <person name="Usie A."/>
            <person name="Barbosa P."/>
            <person name="Barros P.M."/>
            <person name="Capote T."/>
            <person name="Chaves I."/>
            <person name="Simoes F."/>
            <person name="Abreu I."/>
            <person name="Carrasquinho I."/>
            <person name="Faro C."/>
            <person name="Guimaraes J.B."/>
            <person name="Mendonca D."/>
            <person name="Nobrega F."/>
            <person name="Rodrigues L."/>
            <person name="Saibo N.J.M."/>
            <person name="Varela M.C."/>
            <person name="Egas C."/>
            <person name="Matos J."/>
            <person name="Miguel C.M."/>
            <person name="Oliveira M.M."/>
            <person name="Ricardo C.P."/>
            <person name="Goncalves S."/>
        </authorList>
    </citation>
    <scope>NUCLEOTIDE SEQUENCE [LARGE SCALE GENOMIC DNA]</scope>
    <source>
        <strain evidence="5">cv. HL8</strain>
    </source>
</reference>
<keyword evidence="2 4" id="KW-0689">Ribosomal protein</keyword>
<comment type="similarity">
    <text evidence="1">Belongs to the universal ribosomal protein uL11 family.</text>
</comment>
<comment type="caution">
    <text evidence="4">The sequence shown here is derived from an EMBL/GenBank/DDBJ whole genome shotgun (WGS) entry which is preliminary data.</text>
</comment>
<dbReference type="InterPro" id="IPR036796">
    <property type="entry name" value="Ribosomal_uL11_N_sf"/>
</dbReference>
<protein>
    <submittedName>
        <fullName evidence="4">50s ribosomal protein l11</fullName>
    </submittedName>
</protein>
<proteinExistence type="inferred from homology"/>